<dbReference type="FunFam" id="2.60.120.430:FF:000007">
    <property type="entry name" value="FERONIA receptor-like kinase"/>
    <property type="match status" value="1"/>
</dbReference>
<dbReference type="InterPro" id="IPR011009">
    <property type="entry name" value="Kinase-like_dom_sf"/>
</dbReference>
<dbReference type="GO" id="GO:0016020">
    <property type="term" value="C:membrane"/>
    <property type="evidence" value="ECO:0007669"/>
    <property type="project" value="UniProtKB-SubCell"/>
</dbReference>
<proteinExistence type="predicted"/>
<dbReference type="SUPFAM" id="SSF56112">
    <property type="entry name" value="Protein kinase-like (PK-like)"/>
    <property type="match status" value="1"/>
</dbReference>
<reference evidence="15 16" key="1">
    <citation type="submission" date="2018-09" db="EMBL/GenBank/DDBJ databases">
        <title>A high-quality reference genome of wild soybean provides a powerful tool to mine soybean genomes.</title>
        <authorList>
            <person name="Xie M."/>
            <person name="Chung C.Y.L."/>
            <person name="Li M.-W."/>
            <person name="Wong F.-L."/>
            <person name="Chan T.-F."/>
            <person name="Lam H.-M."/>
        </authorList>
    </citation>
    <scope>NUCLEOTIDE SEQUENCE [LARGE SCALE GENOMIC DNA]</scope>
    <source>
        <strain evidence="16">cv. W05</strain>
        <tissue evidence="15">Hypocotyl of etiolated seedlings</tissue>
    </source>
</reference>
<organism evidence="15 16">
    <name type="scientific">Glycine soja</name>
    <name type="common">Wild soybean</name>
    <dbReference type="NCBI Taxonomy" id="3848"/>
    <lineage>
        <taxon>Eukaryota</taxon>
        <taxon>Viridiplantae</taxon>
        <taxon>Streptophyta</taxon>
        <taxon>Embryophyta</taxon>
        <taxon>Tracheophyta</taxon>
        <taxon>Spermatophyta</taxon>
        <taxon>Magnoliopsida</taxon>
        <taxon>eudicotyledons</taxon>
        <taxon>Gunneridae</taxon>
        <taxon>Pentapetalae</taxon>
        <taxon>rosids</taxon>
        <taxon>fabids</taxon>
        <taxon>Fabales</taxon>
        <taxon>Fabaceae</taxon>
        <taxon>Papilionoideae</taxon>
        <taxon>50 kb inversion clade</taxon>
        <taxon>NPAAA clade</taxon>
        <taxon>indigoferoid/millettioid clade</taxon>
        <taxon>Phaseoleae</taxon>
        <taxon>Glycine</taxon>
        <taxon>Glycine subgen. Soja</taxon>
    </lineage>
</organism>
<evidence type="ECO:0000256" key="8">
    <source>
        <dbReference type="ARBA" id="ARBA00022840"/>
    </source>
</evidence>
<dbReference type="GO" id="GO:0004674">
    <property type="term" value="F:protein serine/threonine kinase activity"/>
    <property type="evidence" value="ECO:0007669"/>
    <property type="project" value="UniProtKB-KW"/>
</dbReference>
<dbReference type="FunFam" id="1.10.510.10:FF:000252">
    <property type="entry name" value="Receptor-like protein kinase FERONIA"/>
    <property type="match status" value="1"/>
</dbReference>
<dbReference type="GO" id="GO:0005524">
    <property type="term" value="F:ATP binding"/>
    <property type="evidence" value="ECO:0007669"/>
    <property type="project" value="UniProtKB-UniRule"/>
</dbReference>
<feature type="binding site" evidence="12">
    <location>
        <position position="649"/>
    </location>
    <ligand>
        <name>ATP</name>
        <dbReference type="ChEBI" id="CHEBI:30616"/>
    </ligand>
</feature>
<dbReference type="FunFam" id="2.60.120.430:FF:000003">
    <property type="entry name" value="FERONIA receptor-like kinase"/>
    <property type="match status" value="1"/>
</dbReference>
<name>A0A445JJW7_GLYSO</name>
<evidence type="ECO:0000256" key="11">
    <source>
        <dbReference type="ARBA" id="ARBA00023180"/>
    </source>
</evidence>
<evidence type="ECO:0000256" key="9">
    <source>
        <dbReference type="ARBA" id="ARBA00022989"/>
    </source>
</evidence>
<dbReference type="InterPro" id="IPR008271">
    <property type="entry name" value="Ser/Thr_kinase_AS"/>
</dbReference>
<dbReference type="FunFam" id="3.30.200.20:FF:000039">
    <property type="entry name" value="receptor-like protein kinase FERONIA"/>
    <property type="match status" value="1"/>
</dbReference>
<sequence length="966" mass="106604">MAVATCHEIANGSCNLPFGLQTLQPAAKACTLELASLTGGSIFQLYRQWQGRFVPVHVQVAAVSGDSRQQQQTRQSHWRTPDGEICRLGSALRRLEVFHLLASISLLMDTSGTRIALGTILPILLLCLPYFSIAVDVIYRPVELLSINCGSSSNFSTLDGRNWTADIKFLSENKDSVAASALTPSTQQGPYTYARFSHSQFTYSFPVSAGPKFLRLFFYSTSYQNFDRSKSDFSVKAGPYTLLHDFNASLNADAGDEPGNYLFREYCINLKDGERLNITFIPSTTDSYAFINGIEVVSMPPYLYYTNLDDNTGFPQIVGGVTYTIESKSALEKIYRLNVAGTNIPPTGDTGMLRTWEADDNYVTTQSNISVDFGGITKLSFTTATENYTAPDKVYRSSRSMGTSGSLNMGFNLTWQLPVDSGFTYLLRLHFCQLDPHVHQAGDLEFYIYIADQLATDRADVLLWTINQKAVPVVTDYIVSIPVNQKKPNISLKLHPHPKSRIKDAQLNGIELFKINHSTGNLAGPNPDPHPKTFEFPLQSKNKKSKGRTGTITAAVAGAVSGVVMLSLIVAFFLIKRKKNVAIDEGSNKKDGTSQGGGSLPANLCRHFSIAEIKAATNNFDELLVVGVGGFGNVYKGYIDEGSTHVAIKRLKPGSQQGEQEFVNEIEMLSQLRHLNLVSLIGYCYESNEMILVYDFMDQGTLCEHLYGTDNPSLSWKQRLQICIGAARGLHYLHTGAKHMIIHRDVKSTNILLDEKWVAKVSDFGLSRIGPTGSSMTHVSTKVKGSIGYLDPEYYKRQRLTEKSDVYSFGVVLLEVLSGRQPLIRTAEKQKMSLVDWAKHRYAKGSLGEIVDPALKGQIATECIHKFGEVALSCLLEDGTQRPSMKDVVGMLEFVLQLQDSAVNGVVVSGGHYEDSEDMFSSTHSSIQLSNYSNSTGLNTTSYGSKESDRLIPENVFSEIKNPEGR</sequence>
<feature type="transmembrane region" description="Helical" evidence="13">
    <location>
        <begin position="552"/>
        <end position="575"/>
    </location>
</feature>
<dbReference type="PROSITE" id="PS00107">
    <property type="entry name" value="PROTEIN_KINASE_ATP"/>
    <property type="match status" value="1"/>
</dbReference>
<keyword evidence="7 15" id="KW-0418">Kinase</keyword>
<evidence type="ECO:0000256" key="4">
    <source>
        <dbReference type="ARBA" id="ARBA00022692"/>
    </source>
</evidence>
<dbReference type="SMART" id="SM00220">
    <property type="entry name" value="S_TKc"/>
    <property type="match status" value="1"/>
</dbReference>
<evidence type="ECO:0000256" key="13">
    <source>
        <dbReference type="SAM" id="Phobius"/>
    </source>
</evidence>
<dbReference type="PROSITE" id="PS50011">
    <property type="entry name" value="PROTEIN_KINASE_DOM"/>
    <property type="match status" value="1"/>
</dbReference>
<dbReference type="Pfam" id="PF07714">
    <property type="entry name" value="PK_Tyr_Ser-Thr"/>
    <property type="match status" value="1"/>
</dbReference>
<dbReference type="InterPro" id="IPR045272">
    <property type="entry name" value="ANXUR1/2-like"/>
</dbReference>
<feature type="domain" description="Protein kinase" evidence="14">
    <location>
        <begin position="620"/>
        <end position="895"/>
    </location>
</feature>
<accession>A0A445JJW7</accession>
<dbReference type="Proteomes" id="UP000289340">
    <property type="component" value="Chromosome 8"/>
</dbReference>
<evidence type="ECO:0000259" key="14">
    <source>
        <dbReference type="PROSITE" id="PS50011"/>
    </source>
</evidence>
<dbReference type="PANTHER" id="PTHR34590:SF15">
    <property type="entry name" value="PROTEIN KINASE DOMAIN-CONTAINING PROTEIN"/>
    <property type="match status" value="1"/>
</dbReference>
<evidence type="ECO:0000256" key="7">
    <source>
        <dbReference type="ARBA" id="ARBA00022777"/>
    </source>
</evidence>
<dbReference type="InterPro" id="IPR024788">
    <property type="entry name" value="Malectin-like_Carb-bd_dom"/>
</dbReference>
<protein>
    <submittedName>
        <fullName evidence="15">Receptor-like protein kinase FERONIA</fullName>
    </submittedName>
</protein>
<evidence type="ECO:0000256" key="5">
    <source>
        <dbReference type="ARBA" id="ARBA00022729"/>
    </source>
</evidence>
<dbReference type="PANTHER" id="PTHR34590">
    <property type="entry name" value="OS03G0124300 PROTEIN-RELATED"/>
    <property type="match status" value="1"/>
</dbReference>
<dbReference type="Gene3D" id="3.30.200.20">
    <property type="entry name" value="Phosphorylase Kinase, domain 1"/>
    <property type="match status" value="1"/>
</dbReference>
<dbReference type="InterPro" id="IPR000719">
    <property type="entry name" value="Prot_kinase_dom"/>
</dbReference>
<dbReference type="AlphaFoldDB" id="A0A445JJW7"/>
<dbReference type="PROSITE" id="PS00108">
    <property type="entry name" value="PROTEIN_KINASE_ST"/>
    <property type="match status" value="1"/>
</dbReference>
<keyword evidence="8 12" id="KW-0067">ATP-binding</keyword>
<evidence type="ECO:0000256" key="2">
    <source>
        <dbReference type="ARBA" id="ARBA00022527"/>
    </source>
</evidence>
<evidence type="ECO:0000313" key="16">
    <source>
        <dbReference type="Proteomes" id="UP000289340"/>
    </source>
</evidence>
<dbReference type="Gene3D" id="1.10.510.10">
    <property type="entry name" value="Transferase(Phosphotransferase) domain 1"/>
    <property type="match status" value="1"/>
</dbReference>
<keyword evidence="9 13" id="KW-1133">Transmembrane helix</keyword>
<feature type="transmembrane region" description="Helical" evidence="13">
    <location>
        <begin position="115"/>
        <end position="139"/>
    </location>
</feature>
<dbReference type="Pfam" id="PF12819">
    <property type="entry name" value="Malectin_like"/>
    <property type="match status" value="1"/>
</dbReference>
<evidence type="ECO:0000313" key="15">
    <source>
        <dbReference type="EMBL" id="RZB98688.1"/>
    </source>
</evidence>
<evidence type="ECO:0000256" key="6">
    <source>
        <dbReference type="ARBA" id="ARBA00022741"/>
    </source>
</evidence>
<keyword evidence="6 12" id="KW-0547">Nucleotide-binding</keyword>
<keyword evidence="3" id="KW-0808">Transferase</keyword>
<gene>
    <name evidence="15" type="ORF">D0Y65_021541</name>
</gene>
<dbReference type="InterPro" id="IPR001245">
    <property type="entry name" value="Ser-Thr/Tyr_kinase_cat_dom"/>
</dbReference>
<keyword evidence="10 13" id="KW-0472">Membrane</keyword>
<keyword evidence="16" id="KW-1185">Reference proteome</keyword>
<evidence type="ECO:0000256" key="3">
    <source>
        <dbReference type="ARBA" id="ARBA00022679"/>
    </source>
</evidence>
<keyword evidence="2" id="KW-0723">Serine/threonine-protein kinase</keyword>
<evidence type="ECO:0000256" key="1">
    <source>
        <dbReference type="ARBA" id="ARBA00004479"/>
    </source>
</evidence>
<comment type="subcellular location">
    <subcellularLocation>
        <location evidence="1">Membrane</location>
        <topology evidence="1">Single-pass type I membrane protein</topology>
    </subcellularLocation>
</comment>
<dbReference type="CDD" id="cd14066">
    <property type="entry name" value="STKc_IRAK"/>
    <property type="match status" value="1"/>
</dbReference>
<evidence type="ECO:0000256" key="10">
    <source>
        <dbReference type="ARBA" id="ARBA00023136"/>
    </source>
</evidence>
<evidence type="ECO:0000256" key="12">
    <source>
        <dbReference type="PROSITE-ProRule" id="PRU10141"/>
    </source>
</evidence>
<dbReference type="GO" id="GO:0004714">
    <property type="term" value="F:transmembrane receptor protein tyrosine kinase activity"/>
    <property type="evidence" value="ECO:0007669"/>
    <property type="project" value="InterPro"/>
</dbReference>
<dbReference type="GO" id="GO:0010038">
    <property type="term" value="P:response to metal ion"/>
    <property type="evidence" value="ECO:0007669"/>
    <property type="project" value="UniProtKB-ARBA"/>
</dbReference>
<dbReference type="InterPro" id="IPR017441">
    <property type="entry name" value="Protein_kinase_ATP_BS"/>
</dbReference>
<dbReference type="EMBL" id="QZWG01000008">
    <property type="protein sequence ID" value="RZB98688.1"/>
    <property type="molecule type" value="Genomic_DNA"/>
</dbReference>
<keyword evidence="15" id="KW-0675">Receptor</keyword>
<comment type="caution">
    <text evidence="15">The sequence shown here is derived from an EMBL/GenBank/DDBJ whole genome shotgun (WGS) entry which is preliminary data.</text>
</comment>
<dbReference type="Gene3D" id="2.60.120.430">
    <property type="entry name" value="Galactose-binding lectin"/>
    <property type="match status" value="2"/>
</dbReference>
<keyword evidence="11" id="KW-0325">Glycoprotein</keyword>
<keyword evidence="5" id="KW-0732">Signal</keyword>
<keyword evidence="4 13" id="KW-0812">Transmembrane</keyword>